<feature type="compositionally biased region" description="Basic residues" evidence="1">
    <location>
        <begin position="1"/>
        <end position="18"/>
    </location>
</feature>
<dbReference type="RefSeq" id="XP_007411578.1">
    <property type="nucleotide sequence ID" value="XM_007411516.1"/>
</dbReference>
<proteinExistence type="predicted"/>
<dbReference type="GeneID" id="18923294"/>
<reference evidence="4" key="1">
    <citation type="journal article" date="2011" name="Proc. Natl. Acad. Sci. U.S.A.">
        <title>Obligate biotrophy features unraveled by the genomic analysis of rust fungi.</title>
        <authorList>
            <person name="Duplessis S."/>
            <person name="Cuomo C.A."/>
            <person name="Lin Y.-C."/>
            <person name="Aerts A."/>
            <person name="Tisserant E."/>
            <person name="Veneault-Fourrey C."/>
            <person name="Joly D.L."/>
            <person name="Hacquard S."/>
            <person name="Amselem J."/>
            <person name="Cantarel B.L."/>
            <person name="Chiu R."/>
            <person name="Coutinho P.M."/>
            <person name="Feau N."/>
            <person name="Field M."/>
            <person name="Frey P."/>
            <person name="Gelhaye E."/>
            <person name="Goldberg J."/>
            <person name="Grabherr M.G."/>
            <person name="Kodira C.D."/>
            <person name="Kohler A."/>
            <person name="Kuees U."/>
            <person name="Lindquist E.A."/>
            <person name="Lucas S.M."/>
            <person name="Mago R."/>
            <person name="Mauceli E."/>
            <person name="Morin E."/>
            <person name="Murat C."/>
            <person name="Pangilinan J.L."/>
            <person name="Park R."/>
            <person name="Pearson M."/>
            <person name="Quesneville H."/>
            <person name="Rouhier N."/>
            <person name="Sakthikumar S."/>
            <person name="Salamov A.A."/>
            <person name="Schmutz J."/>
            <person name="Selles B."/>
            <person name="Shapiro H."/>
            <person name="Tanguay P."/>
            <person name="Tuskan G.A."/>
            <person name="Henrissat B."/>
            <person name="Van de Peer Y."/>
            <person name="Rouze P."/>
            <person name="Ellis J.G."/>
            <person name="Dodds P.N."/>
            <person name="Schein J.E."/>
            <person name="Zhong S."/>
            <person name="Hamelin R.C."/>
            <person name="Grigoriev I.V."/>
            <person name="Szabo L.J."/>
            <person name="Martin F."/>
        </authorList>
    </citation>
    <scope>NUCLEOTIDE SEQUENCE [LARGE SCALE GENOMIC DNA]</scope>
    <source>
        <strain evidence="4">98AG31 / pathotype 3-4-7</strain>
    </source>
</reference>
<gene>
    <name evidence="3" type="ORF">MELLADRAFT_105579</name>
    <name evidence="2" type="ORF">MELLADRAFT_107848</name>
</gene>
<dbReference type="VEuPathDB" id="FungiDB:MELLADRAFT_105579"/>
<reference evidence="3" key="2">
    <citation type="submission" date="2011-04" db="EMBL/GenBank/DDBJ databases">
        <title>Obligate Biotrophy Features Unraveled by the Genomic Analysis of the Rust Fungi, Melampsora larici-populina and Puccinia graminis f. sp. tritici.</title>
        <authorList>
            <consortium name="US DOE Joint Genome Institute (JGI-PGF)"/>
            <person name="Duplessis S."/>
            <person name="Cuomo C."/>
            <person name="Lin Y.-C."/>
            <person name="Aerts A."/>
            <person name="Tisserant E."/>
            <person name="Veneault-Fourrey C."/>
            <person name="Joly D."/>
            <person name="Hacquard S."/>
            <person name="Amselem J."/>
            <person name="Cantarel B."/>
            <person name="Readman C."/>
            <person name="Coutinho P."/>
            <person name="Feau N."/>
            <person name="Field M."/>
            <person name="Frey P."/>
            <person name="Gelhaye E."/>
            <person name="Goldberg J."/>
            <person name="Grabherr M."/>
            <person name="Kodira C."/>
            <person name="Kohler A."/>
            <person name="Kues U."/>
            <person name="Lindquist E."/>
            <person name="Lucas S."/>
            <person name="Mago R."/>
            <person name="Mauceli E."/>
            <person name="Morin E."/>
            <person name="Murat C."/>
            <person name="Pangilinan J."/>
            <person name="Park R."/>
            <person name="Pearson M."/>
            <person name="Quesneville H."/>
            <person name="Rouhier N."/>
            <person name="Sakthikumar S."/>
            <person name="Salamov A."/>
            <person name="Schmutz J."/>
            <person name="Selles B."/>
            <person name="Shapiro H."/>
            <person name="Tangay P."/>
            <person name="Tuskan G."/>
            <person name="Henrissat B."/>
            <person name="Van de Peer Y."/>
            <person name="Rouze P."/>
            <person name="Schein J."/>
            <person name="Ellis J."/>
            <person name="Dodds P."/>
            <person name="Zhong S."/>
            <person name="Hamelin R."/>
            <person name="Grigoriev I."/>
            <person name="Szabo L."/>
            <person name="Martin F."/>
        </authorList>
    </citation>
    <scope>NUCLEOTIDE SEQUENCE</scope>
    <source>
        <strain evidence="3">98AG31</strain>
    </source>
</reference>
<evidence type="ECO:0000313" key="3">
    <source>
        <dbReference type="EMBL" id="EGG07600.1"/>
    </source>
</evidence>
<dbReference type="GeneID" id="18922654"/>
<dbReference type="EMBL" id="GL883114">
    <property type="protein sequence ID" value="EGG05213.1"/>
    <property type="molecule type" value="Genomic_DNA"/>
</dbReference>
<protein>
    <submittedName>
        <fullName evidence="3">Uncharacterized protein</fullName>
    </submittedName>
</protein>
<evidence type="ECO:0000256" key="1">
    <source>
        <dbReference type="SAM" id="MobiDB-lite"/>
    </source>
</evidence>
<name>F4RIP5_MELLP</name>
<dbReference type="KEGG" id="mlr:MELLADRAFT_107848"/>
<sequence length="241" mass="27679">MARSNSKRKYDSKKRTQKNKATEKQHNKLKVAREISRRNQIACEYGLPDTAKFFFLEKKPSSVPRKLFHHGIVVLVDKKSLELLLIAQFNEFSDMHPELLVQFESSISTFYLHGISRGFVKNNGATRGVNRPGDMRAMGWRSAAGVAADVGKDVCHYSLNQATSKSEGKIWIDIERNSLLLPQAKDFWAERFSILSMLVKLGKALKLKKSRMSRKAWELYTKDHIKGYDQQVYVKLDKLSK</sequence>
<dbReference type="RefSeq" id="XP_007408932.1">
    <property type="nucleotide sequence ID" value="XM_007408870.1"/>
</dbReference>
<dbReference type="Proteomes" id="UP000001072">
    <property type="component" value="Unassembled WGS sequence"/>
</dbReference>
<keyword evidence="4" id="KW-1185">Reference proteome</keyword>
<dbReference type="EMBL" id="GL883103">
    <property type="protein sequence ID" value="EGG07600.1"/>
    <property type="molecule type" value="Genomic_DNA"/>
</dbReference>
<accession>F4RIP5</accession>
<organism evidence="4">
    <name type="scientific">Melampsora larici-populina (strain 98AG31 / pathotype 3-4-7)</name>
    <name type="common">Poplar leaf rust fungus</name>
    <dbReference type="NCBI Taxonomy" id="747676"/>
    <lineage>
        <taxon>Eukaryota</taxon>
        <taxon>Fungi</taxon>
        <taxon>Dikarya</taxon>
        <taxon>Basidiomycota</taxon>
        <taxon>Pucciniomycotina</taxon>
        <taxon>Pucciniomycetes</taxon>
        <taxon>Pucciniales</taxon>
        <taxon>Melampsoraceae</taxon>
        <taxon>Melampsora</taxon>
    </lineage>
</organism>
<dbReference type="AlphaFoldDB" id="F4RIP5"/>
<evidence type="ECO:0000313" key="2">
    <source>
        <dbReference type="EMBL" id="EGG05213.1"/>
    </source>
</evidence>
<feature type="region of interest" description="Disordered" evidence="1">
    <location>
        <begin position="1"/>
        <end position="28"/>
    </location>
</feature>
<dbReference type="HOGENOM" id="CLU_1152000_0_0_1"/>
<dbReference type="VEuPathDB" id="FungiDB:MELLADRAFT_107848"/>
<evidence type="ECO:0000313" key="4">
    <source>
        <dbReference type="Proteomes" id="UP000001072"/>
    </source>
</evidence>
<dbReference type="KEGG" id="mlr:MELLADRAFT_105579"/>